<proteinExistence type="predicted"/>
<evidence type="ECO:0000256" key="1">
    <source>
        <dbReference type="SAM" id="Phobius"/>
    </source>
</evidence>
<sequence length="343" mass="38701">MSLLSIRQRYSPCHVEVESQEQNQQLMDTTLDYVSTPFRALSASPLHCDASWRRKLESCLWIASAAFIVYYGDFRTNLVLLLATDNRIHRLWFNLGLMCFMLNTAIMLYVAYRLHNTEKPEDRLEIVAQGAVPAAAIIGVTAFSLFSYALWPIWSFLTIPMLFTLFMALVVVAPYLAPYMKVRLDVDALKGIYIRPTIVANLTPSPPQSLELLKLPPCNMTEYLTWKSTIISVEKLSWEFASSFVFKHIPVDHLSTEIWGNVGGNAGLVSDLQAAAVLIAAKLLPLSNSWCVVDYWVHCSVNKNRLVLSVKLLQQRAAQLESILLSMFLSSTMTTFLPRQAIC</sequence>
<dbReference type="InterPro" id="IPR033579">
    <property type="entry name" value="TMEM128"/>
</dbReference>
<keyword evidence="1" id="KW-0472">Membrane</keyword>
<protein>
    <submittedName>
        <fullName evidence="2">Uncharacterized protein</fullName>
    </submittedName>
</protein>
<dbReference type="Proteomes" id="UP000886520">
    <property type="component" value="Chromosome 14"/>
</dbReference>
<feature type="transmembrane region" description="Helical" evidence="1">
    <location>
        <begin position="124"/>
        <end position="147"/>
    </location>
</feature>
<keyword evidence="1" id="KW-1133">Transmembrane helix</keyword>
<dbReference type="OrthoDB" id="58903at2759"/>
<feature type="transmembrane region" description="Helical" evidence="1">
    <location>
        <begin position="92"/>
        <end position="112"/>
    </location>
</feature>
<dbReference type="PANTHER" id="PTHR31134:SF1">
    <property type="entry name" value="TRANSMEMBRANE PROTEIN 128"/>
    <property type="match status" value="1"/>
</dbReference>
<dbReference type="EMBL" id="JABFUD020000014">
    <property type="protein sequence ID" value="KAI5069929.1"/>
    <property type="molecule type" value="Genomic_DNA"/>
</dbReference>
<gene>
    <name evidence="2" type="ORF">GOP47_0014272</name>
</gene>
<keyword evidence="1" id="KW-0812">Transmembrane</keyword>
<dbReference type="PANTHER" id="PTHR31134">
    <property type="entry name" value="TRANSMEMBRANE PROTEIN 128"/>
    <property type="match status" value="1"/>
</dbReference>
<organism evidence="2 3">
    <name type="scientific">Adiantum capillus-veneris</name>
    <name type="common">Maidenhair fern</name>
    <dbReference type="NCBI Taxonomy" id="13818"/>
    <lineage>
        <taxon>Eukaryota</taxon>
        <taxon>Viridiplantae</taxon>
        <taxon>Streptophyta</taxon>
        <taxon>Embryophyta</taxon>
        <taxon>Tracheophyta</taxon>
        <taxon>Polypodiopsida</taxon>
        <taxon>Polypodiidae</taxon>
        <taxon>Polypodiales</taxon>
        <taxon>Pteridineae</taxon>
        <taxon>Pteridaceae</taxon>
        <taxon>Vittarioideae</taxon>
        <taxon>Adiantum</taxon>
    </lineage>
</organism>
<evidence type="ECO:0000313" key="2">
    <source>
        <dbReference type="EMBL" id="KAI5069929.1"/>
    </source>
</evidence>
<dbReference type="AlphaFoldDB" id="A0A9D4ULR2"/>
<comment type="caution">
    <text evidence="2">The sequence shown here is derived from an EMBL/GenBank/DDBJ whole genome shotgun (WGS) entry which is preliminary data.</text>
</comment>
<reference evidence="2" key="1">
    <citation type="submission" date="2021-01" db="EMBL/GenBank/DDBJ databases">
        <title>Adiantum capillus-veneris genome.</title>
        <authorList>
            <person name="Fang Y."/>
            <person name="Liao Q."/>
        </authorList>
    </citation>
    <scope>NUCLEOTIDE SEQUENCE</scope>
    <source>
        <strain evidence="2">H3</strain>
        <tissue evidence="2">Leaf</tissue>
    </source>
</reference>
<evidence type="ECO:0000313" key="3">
    <source>
        <dbReference type="Proteomes" id="UP000886520"/>
    </source>
</evidence>
<name>A0A9D4ULR2_ADICA</name>
<feature type="transmembrane region" description="Helical" evidence="1">
    <location>
        <begin position="153"/>
        <end position="177"/>
    </location>
</feature>
<keyword evidence="3" id="KW-1185">Reference proteome</keyword>
<dbReference type="Pfam" id="PF20479">
    <property type="entry name" value="TMEM128"/>
    <property type="match status" value="1"/>
</dbReference>
<accession>A0A9D4ULR2</accession>